<dbReference type="CDD" id="cd00657">
    <property type="entry name" value="Ferritin_like"/>
    <property type="match status" value="1"/>
</dbReference>
<evidence type="ECO:0008006" key="3">
    <source>
        <dbReference type="Google" id="ProtNLM"/>
    </source>
</evidence>
<sequence>MNPSSPIKEVSSPTELRLAALFWLAESDPARKAAGVRLLAKAWLSGEIGLDTDAALTARQTVPGYPAKPELVAPRLVKRRSMITPEGRAILIHALAHIEFNAINLALDATWRFADMPREYYADWLHVADEEALHFSLLTGHLQTQGHAYGDFPAHSSLWEMAAKTQHDILARIALVPRTMEARGLDATPQVRAKLAQAGDMAAAAILDIILRDEIGHVAIGNRWYNWLCEQRGLEPVATYARLAAEYQAPVLRGPFNLPARRAAGFSELELAALADNSGH</sequence>
<reference evidence="1 2" key="2">
    <citation type="submission" date="2016-03" db="EMBL/GenBank/DDBJ databases">
        <title>New uncultured bacterium of the family Gallionellaceae from acid mine drainage: description and reconstruction of genome based on metagenomic analysis of microbial community.</title>
        <authorList>
            <person name="Kadnikov V."/>
            <person name="Ivasenko D."/>
            <person name="Beletsky A."/>
            <person name="Mardanov A."/>
            <person name="Danilova E."/>
            <person name="Pimenov N."/>
            <person name="Karnachuk O."/>
            <person name="Ravin N."/>
        </authorList>
    </citation>
    <scope>NUCLEOTIDE SEQUENCE [LARGE SCALE GENOMIC DNA]</scope>
    <source>
        <strain evidence="1">ShG14-8</strain>
    </source>
</reference>
<dbReference type="InterPro" id="IPR009078">
    <property type="entry name" value="Ferritin-like_SF"/>
</dbReference>
<organism evidence="1 2">
    <name type="scientific">Candidatus Gallionella acididurans</name>
    <dbReference type="NCBI Taxonomy" id="1796491"/>
    <lineage>
        <taxon>Bacteria</taxon>
        <taxon>Pseudomonadati</taxon>
        <taxon>Pseudomonadota</taxon>
        <taxon>Betaproteobacteria</taxon>
        <taxon>Nitrosomonadales</taxon>
        <taxon>Gallionellaceae</taxon>
        <taxon>Gallionella</taxon>
    </lineage>
</organism>
<dbReference type="PIRSF" id="PIRSF012318">
    <property type="entry name" value="UCP012318"/>
    <property type="match status" value="1"/>
</dbReference>
<proteinExistence type="predicted"/>
<dbReference type="SUPFAM" id="SSF47240">
    <property type="entry name" value="Ferritin-like"/>
    <property type="match status" value="1"/>
</dbReference>
<dbReference type="AlphaFoldDB" id="A0A139BVP5"/>
<dbReference type="InterPro" id="IPR007402">
    <property type="entry name" value="DUF455"/>
</dbReference>
<comment type="caution">
    <text evidence="1">The sequence shown here is derived from an EMBL/GenBank/DDBJ whole genome shotgun (WGS) entry which is preliminary data.</text>
</comment>
<gene>
    <name evidence="1" type="ORF">AWT59_0937</name>
</gene>
<name>A0A139BVP5_9PROT</name>
<evidence type="ECO:0000313" key="2">
    <source>
        <dbReference type="Proteomes" id="UP000070578"/>
    </source>
</evidence>
<dbReference type="Pfam" id="PF04305">
    <property type="entry name" value="DUF455"/>
    <property type="match status" value="1"/>
</dbReference>
<dbReference type="Proteomes" id="UP000070578">
    <property type="component" value="Unassembled WGS sequence"/>
</dbReference>
<reference evidence="1 2" key="1">
    <citation type="submission" date="2016-02" db="EMBL/GenBank/DDBJ databases">
        <authorList>
            <person name="Wen L."/>
            <person name="He K."/>
            <person name="Yang H."/>
        </authorList>
    </citation>
    <scope>NUCLEOTIDE SEQUENCE [LARGE SCALE GENOMIC DNA]</scope>
    <source>
        <strain evidence="1">ShG14-8</strain>
    </source>
</reference>
<protein>
    <recommendedName>
        <fullName evidence="3">DUF455 domain-containing protein</fullName>
    </recommendedName>
</protein>
<dbReference type="EMBL" id="LSLI01000015">
    <property type="protein sequence ID" value="KXS32928.1"/>
    <property type="molecule type" value="Genomic_DNA"/>
</dbReference>
<dbReference type="InterPro" id="IPR011197">
    <property type="entry name" value="UCP012318"/>
</dbReference>
<dbReference type="PANTHER" id="PTHR42782">
    <property type="entry name" value="SI:CH73-314G15.3"/>
    <property type="match status" value="1"/>
</dbReference>
<evidence type="ECO:0000313" key="1">
    <source>
        <dbReference type="EMBL" id="KXS32928.1"/>
    </source>
</evidence>
<accession>A0A139BVP5</accession>
<dbReference type="PATRIC" id="fig|1796491.3.peg.1028"/>
<dbReference type="PANTHER" id="PTHR42782:SF4">
    <property type="entry name" value="DUF455 DOMAIN-CONTAINING PROTEIN"/>
    <property type="match status" value="1"/>
</dbReference>